<evidence type="ECO:0000313" key="4">
    <source>
        <dbReference type="EMBL" id="ASW43288.1"/>
    </source>
</evidence>
<evidence type="ECO:0000256" key="1">
    <source>
        <dbReference type="ARBA" id="ARBA00022679"/>
    </source>
</evidence>
<dbReference type="CDD" id="cd04301">
    <property type="entry name" value="NAT_SF"/>
    <property type="match status" value="1"/>
</dbReference>
<dbReference type="PANTHER" id="PTHR43072">
    <property type="entry name" value="N-ACETYLTRANSFERASE"/>
    <property type="match status" value="1"/>
</dbReference>
<dbReference type="Proteomes" id="UP000264883">
    <property type="component" value="Chromosome"/>
</dbReference>
<keyword evidence="2" id="KW-0012">Acyltransferase</keyword>
<dbReference type="Pfam" id="PF13420">
    <property type="entry name" value="Acetyltransf_4"/>
    <property type="match status" value="1"/>
</dbReference>
<evidence type="ECO:0000259" key="3">
    <source>
        <dbReference type="PROSITE" id="PS51186"/>
    </source>
</evidence>
<dbReference type="OrthoDB" id="9798006at2"/>
<gene>
    <name evidence="4" type="ORF">BEN51_07260</name>
</gene>
<protein>
    <submittedName>
        <fullName evidence="4">Phosphinothricin acetyltransferase</fullName>
    </submittedName>
</protein>
<feature type="domain" description="N-acetyltransferase" evidence="3">
    <location>
        <begin position="1"/>
        <end position="160"/>
    </location>
</feature>
<accession>A0A343JCN0</accession>
<reference evidence="4 5" key="1">
    <citation type="submission" date="2016-08" db="EMBL/GenBank/DDBJ databases">
        <title>Complete Genome Sequence Of The Indigo Reducing Clostridium isatidis DSM15098.</title>
        <authorList>
            <person name="Little G.T."/>
            <person name="Minton N.P."/>
        </authorList>
    </citation>
    <scope>NUCLEOTIDE SEQUENCE [LARGE SCALE GENOMIC DNA]</scope>
    <source>
        <strain evidence="4 5">DSM 15098</strain>
    </source>
</reference>
<dbReference type="PROSITE" id="PS51186">
    <property type="entry name" value="GNAT"/>
    <property type="match status" value="1"/>
</dbReference>
<dbReference type="AlphaFoldDB" id="A0A343JCN0"/>
<dbReference type="KEGG" id="cia:BEN51_07260"/>
<keyword evidence="5" id="KW-1185">Reference proteome</keyword>
<dbReference type="InterPro" id="IPR000182">
    <property type="entry name" value="GNAT_dom"/>
</dbReference>
<sequence length="160" mass="19132">MIRLVKLTDAKDIVDIYNYYILNTNITFEEEELTIKEMEKRIREKTKKYPWLVYEEDKKVLGYAYLSQWKERSSYRYSCEASIYLHKDYKGKGLGTKLYEELLKLAKEINMHIIISGITIPNEASIKLHERLGFEKVAEFKEVGFKNNSWLNVGYWQKKI</sequence>
<dbReference type="EMBL" id="CP016786">
    <property type="protein sequence ID" value="ASW43288.1"/>
    <property type="molecule type" value="Genomic_DNA"/>
</dbReference>
<name>A0A343JCN0_9CLOT</name>
<evidence type="ECO:0000313" key="5">
    <source>
        <dbReference type="Proteomes" id="UP000264883"/>
    </source>
</evidence>
<dbReference type="InterPro" id="IPR016181">
    <property type="entry name" value="Acyl_CoA_acyltransferase"/>
</dbReference>
<dbReference type="RefSeq" id="WP_119865423.1">
    <property type="nucleotide sequence ID" value="NZ_CP016786.1"/>
</dbReference>
<evidence type="ECO:0000256" key="2">
    <source>
        <dbReference type="ARBA" id="ARBA00023315"/>
    </source>
</evidence>
<dbReference type="SUPFAM" id="SSF55729">
    <property type="entry name" value="Acyl-CoA N-acyltransferases (Nat)"/>
    <property type="match status" value="1"/>
</dbReference>
<dbReference type="PANTHER" id="PTHR43072:SF23">
    <property type="entry name" value="UPF0039 PROTEIN C11D3.02C"/>
    <property type="match status" value="1"/>
</dbReference>
<organism evidence="4 5">
    <name type="scientific">Clostridium isatidis</name>
    <dbReference type="NCBI Taxonomy" id="182773"/>
    <lineage>
        <taxon>Bacteria</taxon>
        <taxon>Bacillati</taxon>
        <taxon>Bacillota</taxon>
        <taxon>Clostridia</taxon>
        <taxon>Eubacteriales</taxon>
        <taxon>Clostridiaceae</taxon>
        <taxon>Clostridium</taxon>
    </lineage>
</organism>
<dbReference type="Gene3D" id="3.40.630.30">
    <property type="match status" value="1"/>
</dbReference>
<dbReference type="GO" id="GO:0016747">
    <property type="term" value="F:acyltransferase activity, transferring groups other than amino-acyl groups"/>
    <property type="evidence" value="ECO:0007669"/>
    <property type="project" value="InterPro"/>
</dbReference>
<keyword evidence="1 4" id="KW-0808">Transferase</keyword>
<proteinExistence type="predicted"/>